<reference evidence="4" key="1">
    <citation type="submission" date="2013-03" db="EMBL/GenBank/DDBJ databases">
        <title>The Genome Sequence of Anopheles dirus WRAIR2.</title>
        <authorList>
            <consortium name="The Broad Institute Genomics Platform"/>
            <person name="Neafsey D.E."/>
            <person name="Walton C."/>
            <person name="Walker B."/>
            <person name="Young S.K."/>
            <person name="Zeng Q."/>
            <person name="Gargeya S."/>
            <person name="Fitzgerald M."/>
            <person name="Haas B."/>
            <person name="Abouelleil A."/>
            <person name="Allen A.W."/>
            <person name="Alvarado L."/>
            <person name="Arachchi H.M."/>
            <person name="Berlin A.M."/>
            <person name="Chapman S.B."/>
            <person name="Gainer-Dewar J."/>
            <person name="Goldberg J."/>
            <person name="Griggs A."/>
            <person name="Gujja S."/>
            <person name="Hansen M."/>
            <person name="Howarth C."/>
            <person name="Imamovic A."/>
            <person name="Ireland A."/>
            <person name="Larimer J."/>
            <person name="McCowan C."/>
            <person name="Murphy C."/>
            <person name="Pearson M."/>
            <person name="Poon T.W."/>
            <person name="Priest M."/>
            <person name="Roberts A."/>
            <person name="Saif S."/>
            <person name="Shea T."/>
            <person name="Sisk P."/>
            <person name="Sykes S."/>
            <person name="Wortman J."/>
            <person name="Nusbaum C."/>
            <person name="Birren B."/>
        </authorList>
    </citation>
    <scope>NUCLEOTIDE SEQUENCE [LARGE SCALE GENOMIC DNA]</scope>
    <source>
        <strain evidence="4">WRAIR2</strain>
    </source>
</reference>
<accession>A0A182NNI9</accession>
<sequence length="821" mass="91718">MAETTAVESAEAISMHDFLEFLNVTCQVNDSFNSSKKNPPTFDYNQLARNELVNTIQQSCRPLDGAKVSECSSIISPARTTSMGASSGKKDSKTDDVPPLGAITRSPADKKIPTKKRTVSQKSQKSKPETVEVPKNRLETILNDKLDEVLNEGILDSVLPFICPSNGSGYHHKGGTGQKLNGSNPLVVQAMNASTSTGVGCSGGKSVASGASSPDTQSGSSGKKSTLSAVGDVSQNFLIASSSTKTGVRRKSSIAQIAIPDNRAEPEVIIHVCDEVKGSSRDFSCPQKLLITKMGYFADVTAGQRLEDMDISVHCDLQIFEWLMKWVKKESMVQDEWPALDPTNVIPILVSASFLQMEPLLLDCLSFCHARLNEVVKASANLACLNDSIITRLAAMFTNLELEVVKDKKDRIAPRLWTKLIQSLCEIEPQALRGHYATLAGMFRCLKCGKFLTQTVSTYIHCLPQNIRLNRWGQLISAHVKDPSWNITNYVSSLHKELRSWRKVYWRLWGHCHFLYCSICDTHFPVSQMMWCQYHPEQPQFLGPAAEGRVAGPAGRFPCCGKQAYRYETLPGPSGCQFREHTVQVDTDRDRAVLQLALHASEGGCLYEQPPFKPPNTSSDPWWNGIGILPHRSRQGLLPTFHVDGDAMVNHHHHHRSNRQISQSMMDTESDSDSDEYDKSGTNQSRSTSSSSDGEESEYSSPPSFNHPQQHQQHQQQQHHQQQQQQQQHPKDVKRKPKLSYGRHWAGDMSARSNQDNQREFEERAMKQIITMVGKRTGGEQNQQYHTYQQGGTYIKLETDWRESMKQKNLASLKMKTNGVK</sequence>
<feature type="compositionally biased region" description="Polar residues" evidence="1">
    <location>
        <begin position="214"/>
        <end position="227"/>
    </location>
</feature>
<name>A0A182NNI9_9DIPT</name>
<feature type="compositionally biased region" description="Low complexity" evidence="1">
    <location>
        <begin position="680"/>
        <end position="692"/>
    </location>
</feature>
<proteinExistence type="predicted"/>
<evidence type="ECO:0000313" key="3">
    <source>
        <dbReference type="EnsemblMetazoa" id="ADIR009224-PA"/>
    </source>
</evidence>
<dbReference type="STRING" id="7168.A0A182NNI9"/>
<dbReference type="EnsemblMetazoa" id="ADIR009224-RA">
    <property type="protein sequence ID" value="ADIR009224-PA"/>
    <property type="gene ID" value="ADIR009224"/>
</dbReference>
<reference evidence="3" key="2">
    <citation type="submission" date="2020-05" db="UniProtKB">
        <authorList>
            <consortium name="EnsemblMetazoa"/>
        </authorList>
    </citation>
    <scope>IDENTIFICATION</scope>
    <source>
        <strain evidence="3">WRAIR2</strain>
    </source>
</reference>
<feature type="domain" description="SANT and BTB" evidence="2">
    <location>
        <begin position="268"/>
        <end position="364"/>
    </location>
</feature>
<dbReference type="Proteomes" id="UP000075884">
    <property type="component" value="Unassembled WGS sequence"/>
</dbReference>
<feature type="compositionally biased region" description="Low complexity" evidence="1">
    <location>
        <begin position="699"/>
        <end position="728"/>
    </location>
</feature>
<keyword evidence="4" id="KW-1185">Reference proteome</keyword>
<feature type="region of interest" description="Disordered" evidence="1">
    <location>
        <begin position="200"/>
        <end position="227"/>
    </location>
</feature>
<organism evidence="3 4">
    <name type="scientific">Anopheles dirus</name>
    <dbReference type="NCBI Taxonomy" id="7168"/>
    <lineage>
        <taxon>Eukaryota</taxon>
        <taxon>Metazoa</taxon>
        <taxon>Ecdysozoa</taxon>
        <taxon>Arthropoda</taxon>
        <taxon>Hexapoda</taxon>
        <taxon>Insecta</taxon>
        <taxon>Pterygota</taxon>
        <taxon>Neoptera</taxon>
        <taxon>Endopterygota</taxon>
        <taxon>Diptera</taxon>
        <taxon>Nematocera</taxon>
        <taxon>Culicoidea</taxon>
        <taxon>Culicidae</taxon>
        <taxon>Anophelinae</taxon>
        <taxon>Anopheles</taxon>
    </lineage>
</organism>
<feature type="region of interest" description="Disordered" evidence="1">
    <location>
        <begin position="79"/>
        <end position="132"/>
    </location>
</feature>
<feature type="compositionally biased region" description="Low complexity" evidence="1">
    <location>
        <begin position="204"/>
        <end position="213"/>
    </location>
</feature>
<evidence type="ECO:0000256" key="1">
    <source>
        <dbReference type="SAM" id="MobiDB-lite"/>
    </source>
</evidence>
<evidence type="ECO:0000259" key="2">
    <source>
        <dbReference type="Pfam" id="PF11822"/>
    </source>
</evidence>
<dbReference type="VEuPathDB" id="VectorBase:ADIR009224"/>
<dbReference type="AlphaFoldDB" id="A0A182NNI9"/>
<protein>
    <submittedName>
        <fullName evidence="3">DUF3342 domain-containing protein</fullName>
    </submittedName>
</protein>
<feature type="region of interest" description="Disordered" evidence="1">
    <location>
        <begin position="651"/>
        <end position="757"/>
    </location>
</feature>
<dbReference type="PANTHER" id="PTHR20946:SF0">
    <property type="entry name" value="SANT AND BTB DOMAIN REGULATOR OF CLASS SWITCH RECOMBINATION"/>
    <property type="match status" value="1"/>
</dbReference>
<dbReference type="Pfam" id="PF11822">
    <property type="entry name" value="BTB_SANBR"/>
    <property type="match status" value="1"/>
</dbReference>
<dbReference type="PANTHER" id="PTHR20946">
    <property type="entry name" value="SANT AND BTB DOMAIN REGULATOR OF CLASS SWITCH RECOMBINATION"/>
    <property type="match status" value="1"/>
</dbReference>
<evidence type="ECO:0000313" key="4">
    <source>
        <dbReference type="Proteomes" id="UP000075884"/>
    </source>
</evidence>
<dbReference type="InterPro" id="IPR021777">
    <property type="entry name" value="SANBR_BTB"/>
</dbReference>
<dbReference type="InterPro" id="IPR045902">
    <property type="entry name" value="SANBR-like"/>
</dbReference>